<dbReference type="EMBL" id="BLQM01000271">
    <property type="protein sequence ID" value="GMH79792.1"/>
    <property type="molecule type" value="Genomic_DNA"/>
</dbReference>
<dbReference type="InterPro" id="IPR006553">
    <property type="entry name" value="Leu-rich_rpt_Cys-con_subtyp"/>
</dbReference>
<feature type="region of interest" description="Disordered" evidence="2">
    <location>
        <begin position="1288"/>
        <end position="1314"/>
    </location>
</feature>
<feature type="compositionally biased region" description="Basic and acidic residues" evidence="2">
    <location>
        <begin position="74"/>
        <end position="88"/>
    </location>
</feature>
<dbReference type="Pfam" id="PF13516">
    <property type="entry name" value="LRR_6"/>
    <property type="match status" value="1"/>
</dbReference>
<dbReference type="InterPro" id="IPR000048">
    <property type="entry name" value="IQ_motif_EF-hand-BS"/>
</dbReference>
<dbReference type="PROSITE" id="PS50096">
    <property type="entry name" value="IQ"/>
    <property type="match status" value="5"/>
</dbReference>
<dbReference type="SMART" id="SM00367">
    <property type="entry name" value="LRR_CC"/>
    <property type="match status" value="12"/>
</dbReference>
<dbReference type="PANTHER" id="PTHR13318">
    <property type="entry name" value="PARTNER OF PAIRED, ISOFORM B-RELATED"/>
    <property type="match status" value="1"/>
</dbReference>
<dbReference type="GO" id="GO:0031146">
    <property type="term" value="P:SCF-dependent proteasomal ubiquitin-dependent protein catabolic process"/>
    <property type="evidence" value="ECO:0007669"/>
    <property type="project" value="TreeGrafter"/>
</dbReference>
<evidence type="ECO:0000313" key="5">
    <source>
        <dbReference type="Proteomes" id="UP001162640"/>
    </source>
</evidence>
<dbReference type="Gene3D" id="1.10.238.10">
    <property type="entry name" value="EF-hand"/>
    <property type="match status" value="1"/>
</dbReference>
<accession>A0A9W7B2A1</accession>
<dbReference type="InterPro" id="IPR011992">
    <property type="entry name" value="EF-hand-dom_pair"/>
</dbReference>
<feature type="coiled-coil region" evidence="1">
    <location>
        <begin position="1222"/>
        <end position="1254"/>
    </location>
</feature>
<dbReference type="SMART" id="SM00015">
    <property type="entry name" value="IQ"/>
    <property type="match status" value="9"/>
</dbReference>
<dbReference type="InterPro" id="IPR001611">
    <property type="entry name" value="Leu-rich_rpt"/>
</dbReference>
<dbReference type="Gene3D" id="3.80.10.10">
    <property type="entry name" value="Ribonuclease Inhibitor"/>
    <property type="match status" value="3"/>
</dbReference>
<dbReference type="CDD" id="cd23767">
    <property type="entry name" value="IQCD"/>
    <property type="match status" value="1"/>
</dbReference>
<evidence type="ECO:0000256" key="2">
    <source>
        <dbReference type="SAM" id="MobiDB-lite"/>
    </source>
</evidence>
<dbReference type="SUPFAM" id="SSF47473">
    <property type="entry name" value="EF-hand"/>
    <property type="match status" value="1"/>
</dbReference>
<feature type="compositionally biased region" description="Low complexity" evidence="2">
    <location>
        <begin position="194"/>
        <end position="207"/>
    </location>
</feature>
<feature type="compositionally biased region" description="Low complexity" evidence="2">
    <location>
        <begin position="33"/>
        <end position="57"/>
    </location>
</feature>
<protein>
    <recommendedName>
        <fullName evidence="3">F-box/LRR-repeat protein 15-like leucin rich repeat domain-containing protein</fullName>
    </recommendedName>
</protein>
<name>A0A9W7B2A1_9STRA</name>
<gene>
    <name evidence="4" type="ORF">TL16_g08276</name>
</gene>
<comment type="caution">
    <text evidence="4">The sequence shown here is derived from an EMBL/GenBank/DDBJ whole genome shotgun (WGS) entry which is preliminary data.</text>
</comment>
<keyword evidence="1" id="KW-0175">Coiled coil</keyword>
<feature type="region of interest" description="Disordered" evidence="2">
    <location>
        <begin position="1"/>
        <end position="150"/>
    </location>
</feature>
<sequence>MSRPTANAAFLIEVPPPIPRALRMKDDYDNDDSSTASSNDNSDSDDSPTTHSTPTQSLQSQQYNRPSPSPISHRTMETSMKDASERHKAPPNPLNEEPLDERLSSPPLSPPFSPPKSALRPSITKEGRRSRGASSSVTSEQRSSQRRGSVTFIMDDGTLTDNNSNSNASDLNSFLGTESFASGSIASVQSWGGASQSPSQPRAPRPSGQFPEFLDEVHFPNQLLYYDEAMTIPVTSRAPSKFHSDLNNRRICNTDASIDMSTYPTTNIELASIAASGNGPHAKSLLLPNNKDLSDHGFLLLNKYTHLTQLDIQGCSYLGDACAVLIRHSMPKMKHLDISETSITDVGIEDIMIGCRWISTLNIRDNQHFKDKGCGSVHQSLKSNRNLRNIDFSGSRCFSNEALIQLLSEGGGVLTNITLERCTQINDLGLMGLRRFGKASMNLKTLQVSGLPIHDSSMTWISEGCKKLEVLDLQHTHGITDASLSYLAQGCTKLRTLNLKGCLNISNVGLQNFLPEGGKSLTNLDLTDCSKINDQGAFCIAENSTRLVMLNLFGVPHITDHGMERIAARCIKLSTLDFSADINSLDTTTKARVPHIGGEGLIAMGKYSTKLKEITCKGAARVDDPGIVGLSAGCLDLESVCLRYCYQISSVAVIALATNCKNLLKLDIGSCVGVSEEAIEHLSNSCFALKEIDFLGLRKITDKSFVPFAKSHPNLERVSLQGCDMLGDASIVALSEATKLNLLHLDINSVDDVTDVSLHAIIKNNWNMRSGDFTYCSMTDNTVLKLAEHLPYSRKVGGKRAFKPIHKAVVSFNMQTQYLERLNKGQTKLAVYIRTYLQKRYFQKMKAWKISMIVRIQKVMRGKLGRMRVARIRARNLLEWNASIPIQHCYRAYREQKFAVALVANKRIRYHAAKKIQNQWRVHLARNSMKMMKFRLFKIGKKFRRLIRKIVDRDSYLKRLLATQKLQKWWRYWVELLREKKQTAAVLKIQNCWRCFLARKKYDDKLGKKLKMFGVAARGIQIGWAMHLLWVKQITRVRIEEEEFKNTYFTRVKSACIIQKEWRSYKDMGAARTLITYKRLQKRCAVMIQNAWRCYMAKTAAMRAGKYKKWLMICWATFVRKYLYKYRSGYAAKIQRMVRTKLWWERRKTSVRVAQRIVRGHLGRCVARAVKYARDSENGAILIQYIFRKYVKRLRMEEAEWEDECAAKIQRKWRRYKEWKAYKKLMHEIYEQKAKAAQLEKEALERQRQAALLARLFEKGESRAARQIQTAYRKYIHKKRMAEKDRIANERRLRDQKEEAERMQRLQDRKKHKGSFVGKISDGLHWAGSHLNWMTSKYDPNGNGQLDERDAEKRAKAAMKPARTGLVRAVLGADKKEIETANEVWDNSILNRQTRSIESEGILGMKITIGNGELFAFKEEQKANVLARQPIWKMINTDLSGRKKDKVFMWILRGVGKEVFTTIELAKPPDNYDNWQVQKSRHSALEMIGIFVIWHKLLKDLELHCGAAVMAGKSAPPIDFIEITTDLDEHEKWKAADYVMVEPDLAQYGLGRNVNIWYHTKKFVAEPKLHKVTCELLGQYQWFDSRLDRTMEAYGLRPDTVLELHRLFGKMDYKGNNVADVVEFFDMIGENRSVYGDWLLRAIDTDSVNQITFSEFVNIVAVYCMFGNDELLRFMFGMYDEERKSYLDRDQWEKLIIIMMKFEKVPHSKKHWNKEYDNFATTIGKKGSGEPEMFYDDFAKMIKTYPMIAFPMFRMQERMRKCYLGEKFWIQQRQLFVEARARLQVRRK</sequence>
<feature type="domain" description="F-box/LRR-repeat protein 15-like leucin rich repeat" evidence="3">
    <location>
        <begin position="385"/>
        <end position="569"/>
    </location>
</feature>
<reference evidence="5" key="1">
    <citation type="journal article" date="2023" name="Commun. Biol.">
        <title>Genome analysis of Parmales, the sister group of diatoms, reveals the evolutionary specialization of diatoms from phago-mixotrophs to photoautotrophs.</title>
        <authorList>
            <person name="Ban H."/>
            <person name="Sato S."/>
            <person name="Yoshikawa S."/>
            <person name="Yamada K."/>
            <person name="Nakamura Y."/>
            <person name="Ichinomiya M."/>
            <person name="Sato N."/>
            <person name="Blanc-Mathieu R."/>
            <person name="Endo H."/>
            <person name="Kuwata A."/>
            <person name="Ogata H."/>
        </authorList>
    </citation>
    <scope>NUCLEOTIDE SEQUENCE [LARGE SCALE GENOMIC DNA]</scope>
</reference>
<organism evidence="4 5">
    <name type="scientific">Triparma laevis f. inornata</name>
    <dbReference type="NCBI Taxonomy" id="1714386"/>
    <lineage>
        <taxon>Eukaryota</taxon>
        <taxon>Sar</taxon>
        <taxon>Stramenopiles</taxon>
        <taxon>Ochrophyta</taxon>
        <taxon>Bolidophyceae</taxon>
        <taxon>Parmales</taxon>
        <taxon>Triparmaceae</taxon>
        <taxon>Triparma</taxon>
    </lineage>
</organism>
<dbReference type="Gene3D" id="1.20.5.190">
    <property type="match status" value="1"/>
</dbReference>
<dbReference type="SUPFAM" id="SSF52047">
    <property type="entry name" value="RNI-like"/>
    <property type="match status" value="2"/>
</dbReference>
<feature type="compositionally biased region" description="Basic and acidic residues" evidence="2">
    <location>
        <begin position="1288"/>
        <end position="1307"/>
    </location>
</feature>
<evidence type="ECO:0000256" key="1">
    <source>
        <dbReference type="SAM" id="Coils"/>
    </source>
</evidence>
<evidence type="ECO:0000259" key="3">
    <source>
        <dbReference type="Pfam" id="PF25372"/>
    </source>
</evidence>
<dbReference type="Proteomes" id="UP001162640">
    <property type="component" value="Unassembled WGS sequence"/>
</dbReference>
<dbReference type="Pfam" id="PF00612">
    <property type="entry name" value="IQ"/>
    <property type="match status" value="3"/>
</dbReference>
<feature type="compositionally biased region" description="Polar residues" evidence="2">
    <location>
        <begin position="58"/>
        <end position="72"/>
    </location>
</feature>
<dbReference type="InterPro" id="IPR057207">
    <property type="entry name" value="FBXL15_LRR"/>
</dbReference>
<dbReference type="GO" id="GO:0019005">
    <property type="term" value="C:SCF ubiquitin ligase complex"/>
    <property type="evidence" value="ECO:0007669"/>
    <property type="project" value="TreeGrafter"/>
</dbReference>
<proteinExistence type="predicted"/>
<dbReference type="Pfam" id="PF25372">
    <property type="entry name" value="DUF7885"/>
    <property type="match status" value="2"/>
</dbReference>
<evidence type="ECO:0000313" key="4">
    <source>
        <dbReference type="EMBL" id="GMH79792.1"/>
    </source>
</evidence>
<dbReference type="InterPro" id="IPR032675">
    <property type="entry name" value="LRR_dom_sf"/>
</dbReference>
<feature type="domain" description="F-box/LRR-repeat protein 15-like leucin rich repeat" evidence="3">
    <location>
        <begin position="617"/>
        <end position="783"/>
    </location>
</feature>
<feature type="region of interest" description="Disordered" evidence="2">
    <location>
        <begin position="189"/>
        <end position="211"/>
    </location>
</feature>